<evidence type="ECO:0000256" key="1">
    <source>
        <dbReference type="ARBA" id="ARBA00004450"/>
    </source>
</evidence>
<dbReference type="PANTHER" id="PTHR14097">
    <property type="entry name" value="OXIDOREDUCTASE HTATIP2"/>
    <property type="match status" value="1"/>
</dbReference>
<keyword evidence="4" id="KW-0809">Transit peptide</keyword>
<dbReference type="PANTHER" id="PTHR14097:SF7">
    <property type="entry name" value="OXIDOREDUCTASE HTATIP2"/>
    <property type="match status" value="1"/>
</dbReference>
<dbReference type="InterPro" id="IPR016040">
    <property type="entry name" value="NAD(P)-bd_dom"/>
</dbReference>
<dbReference type="Pfam" id="PF13460">
    <property type="entry name" value="NAD_binding_10"/>
    <property type="match status" value="1"/>
</dbReference>
<dbReference type="InterPro" id="IPR036291">
    <property type="entry name" value="NAD(P)-bd_dom_sf"/>
</dbReference>
<evidence type="ECO:0000259" key="7">
    <source>
        <dbReference type="Pfam" id="PF13460"/>
    </source>
</evidence>
<keyword evidence="6" id="KW-0472">Membrane</keyword>
<evidence type="ECO:0000256" key="4">
    <source>
        <dbReference type="ARBA" id="ARBA00022946"/>
    </source>
</evidence>
<protein>
    <recommendedName>
        <fullName evidence="7">NAD(P)-binding domain-containing protein</fullName>
    </recommendedName>
</protein>
<keyword evidence="5" id="KW-0496">Mitochondrion</keyword>
<comment type="caution">
    <text evidence="8">The sequence shown here is derived from an EMBL/GenBank/DDBJ whole genome shotgun (WGS) entry which is preliminary data.</text>
</comment>
<dbReference type="FunFam" id="3.40.50.720:FF:000366">
    <property type="entry name" value="Protein FMP52, mitochondrial"/>
    <property type="match status" value="1"/>
</dbReference>
<keyword evidence="9" id="KW-1185">Reference proteome</keyword>
<dbReference type="Proteomes" id="UP000813385">
    <property type="component" value="Unassembled WGS sequence"/>
</dbReference>
<dbReference type="Gene3D" id="3.40.50.720">
    <property type="entry name" value="NAD(P)-binding Rossmann-like Domain"/>
    <property type="match status" value="1"/>
</dbReference>
<sequence length="249" mass="25696">MSAFPYATAAVFGSTGLVGGCILPALLAAPTLQTTTISRRAPKPAASSPSNLTALIETDTATWAAKLPSLAPPPHTVFSAVGTTRAAAGGVANQWKIDHDLNIEIAKAAKAAGAKTFVFISSGGTRGFLGSFAPYSKMKIGVEEAIRGLGFDNAVILRPGLILGTREEGRFAEGLAHSAVHGIGRLSQGAKDSIGQDANEIARAAVIASEIAAEGKAPEKFWVLEAADIVRLGRTEWNKRHGGAEAEAK</sequence>
<reference evidence="8" key="1">
    <citation type="journal article" date="2021" name="Nat. Commun.">
        <title>Genetic determinants of endophytism in the Arabidopsis root mycobiome.</title>
        <authorList>
            <person name="Mesny F."/>
            <person name="Miyauchi S."/>
            <person name="Thiergart T."/>
            <person name="Pickel B."/>
            <person name="Atanasova L."/>
            <person name="Karlsson M."/>
            <person name="Huettel B."/>
            <person name="Barry K.W."/>
            <person name="Haridas S."/>
            <person name="Chen C."/>
            <person name="Bauer D."/>
            <person name="Andreopoulos W."/>
            <person name="Pangilinan J."/>
            <person name="LaButti K."/>
            <person name="Riley R."/>
            <person name="Lipzen A."/>
            <person name="Clum A."/>
            <person name="Drula E."/>
            <person name="Henrissat B."/>
            <person name="Kohler A."/>
            <person name="Grigoriev I.V."/>
            <person name="Martin F.M."/>
            <person name="Hacquard S."/>
        </authorList>
    </citation>
    <scope>NUCLEOTIDE SEQUENCE</scope>
    <source>
        <strain evidence="8">MPI-CAGE-AT-0016</strain>
    </source>
</reference>
<dbReference type="EMBL" id="JAGPXD010000002">
    <property type="protein sequence ID" value="KAH7367615.1"/>
    <property type="molecule type" value="Genomic_DNA"/>
</dbReference>
<proteinExistence type="inferred from homology"/>
<dbReference type="SUPFAM" id="SSF51735">
    <property type="entry name" value="NAD(P)-binding Rossmann-fold domains"/>
    <property type="match status" value="1"/>
</dbReference>
<dbReference type="AlphaFoldDB" id="A0A8K0TLY8"/>
<evidence type="ECO:0000256" key="6">
    <source>
        <dbReference type="ARBA" id="ARBA00023136"/>
    </source>
</evidence>
<name>A0A8K0TLY8_9PEZI</name>
<accession>A0A8K0TLY8</accession>
<evidence type="ECO:0000256" key="5">
    <source>
        <dbReference type="ARBA" id="ARBA00023128"/>
    </source>
</evidence>
<gene>
    <name evidence="8" type="ORF">B0T11DRAFT_336961</name>
</gene>
<keyword evidence="3" id="KW-1000">Mitochondrion outer membrane</keyword>
<feature type="domain" description="NAD(P)-binding" evidence="7">
    <location>
        <begin position="13"/>
        <end position="166"/>
    </location>
</feature>
<dbReference type="OrthoDB" id="430436at2759"/>
<comment type="subcellular location">
    <subcellularLocation>
        <location evidence="1">Mitochondrion outer membrane</location>
        <topology evidence="1">Peripheral membrane protein</topology>
    </subcellularLocation>
</comment>
<organism evidence="8 9">
    <name type="scientific">Plectosphaerella cucumerina</name>
    <dbReference type="NCBI Taxonomy" id="40658"/>
    <lineage>
        <taxon>Eukaryota</taxon>
        <taxon>Fungi</taxon>
        <taxon>Dikarya</taxon>
        <taxon>Ascomycota</taxon>
        <taxon>Pezizomycotina</taxon>
        <taxon>Sordariomycetes</taxon>
        <taxon>Hypocreomycetidae</taxon>
        <taxon>Glomerellales</taxon>
        <taxon>Plectosphaerellaceae</taxon>
        <taxon>Plectosphaerella</taxon>
    </lineage>
</organism>
<dbReference type="GO" id="GO:0005741">
    <property type="term" value="C:mitochondrial outer membrane"/>
    <property type="evidence" value="ECO:0007669"/>
    <property type="project" value="UniProtKB-SubCell"/>
</dbReference>
<dbReference type="GO" id="GO:0051170">
    <property type="term" value="P:import into nucleus"/>
    <property type="evidence" value="ECO:0007669"/>
    <property type="project" value="TreeGrafter"/>
</dbReference>
<evidence type="ECO:0000256" key="2">
    <source>
        <dbReference type="ARBA" id="ARBA00006617"/>
    </source>
</evidence>
<comment type="similarity">
    <text evidence="2">Belongs to the FMP52 family.</text>
</comment>
<evidence type="ECO:0000313" key="9">
    <source>
        <dbReference type="Proteomes" id="UP000813385"/>
    </source>
</evidence>
<evidence type="ECO:0000313" key="8">
    <source>
        <dbReference type="EMBL" id="KAH7367615.1"/>
    </source>
</evidence>
<evidence type="ECO:0000256" key="3">
    <source>
        <dbReference type="ARBA" id="ARBA00022787"/>
    </source>
</evidence>